<reference evidence="3 4" key="1">
    <citation type="journal article" date="2019" name="Environ. Microbiol.">
        <title>Species interactions and distinct microbial communities in high Arctic permafrost affected cryosols are associated with the CH4 and CO2 gas fluxes.</title>
        <authorList>
            <person name="Altshuler I."/>
            <person name="Hamel J."/>
            <person name="Turney S."/>
            <person name="Magnuson E."/>
            <person name="Levesque R."/>
            <person name="Greer C."/>
            <person name="Whyte L.G."/>
        </authorList>
    </citation>
    <scope>NUCLEOTIDE SEQUENCE [LARGE SCALE GENOMIC DNA]</scope>
    <source>
        <strain evidence="3 4">S9.3A</strain>
    </source>
</reference>
<evidence type="ECO:0000313" key="3">
    <source>
        <dbReference type="EMBL" id="TPG15987.1"/>
    </source>
</evidence>
<dbReference type="InterPro" id="IPR053136">
    <property type="entry name" value="UTP_pyrophosphatase-like"/>
</dbReference>
<dbReference type="PANTHER" id="PTHR30399:SF1">
    <property type="entry name" value="UTP PYROPHOSPHATASE"/>
    <property type="match status" value="1"/>
</dbReference>
<accession>A0A502CRY0</accession>
<dbReference type="Pfam" id="PF01863">
    <property type="entry name" value="YgjP-like"/>
    <property type="match status" value="1"/>
</dbReference>
<dbReference type="InterPro" id="IPR002725">
    <property type="entry name" value="YgjP-like_metallopeptidase"/>
</dbReference>
<comment type="caution">
    <text evidence="3">The sequence shown here is derived from an EMBL/GenBank/DDBJ whole genome shotgun (WGS) entry which is preliminary data.</text>
</comment>
<feature type="domain" description="YgjP-like metallopeptidase" evidence="2">
    <location>
        <begin position="88"/>
        <end position="153"/>
    </location>
</feature>
<protein>
    <submittedName>
        <fullName evidence="3">M48 family peptidase</fullName>
    </submittedName>
</protein>
<evidence type="ECO:0000313" key="4">
    <source>
        <dbReference type="Proteomes" id="UP000317722"/>
    </source>
</evidence>
<dbReference type="CDD" id="cd07344">
    <property type="entry name" value="M48_yhfN_like"/>
    <property type="match status" value="1"/>
</dbReference>
<dbReference type="EMBL" id="RCZM01000004">
    <property type="protein sequence ID" value="TPG15987.1"/>
    <property type="molecule type" value="Genomic_DNA"/>
</dbReference>
<gene>
    <name evidence="3" type="ORF">EAH86_12120</name>
</gene>
<dbReference type="Proteomes" id="UP000317722">
    <property type="component" value="Unassembled WGS sequence"/>
</dbReference>
<evidence type="ECO:0000256" key="1">
    <source>
        <dbReference type="SAM" id="MobiDB-lite"/>
    </source>
</evidence>
<evidence type="ECO:0000259" key="2">
    <source>
        <dbReference type="Pfam" id="PF01863"/>
    </source>
</evidence>
<sequence length="189" mass="20975">MGSTDVEVRRSRKRRRTVSAYREDGRTIVLIPARFSKAEEQQWVATMLDKLAKGDKRRRPSDAQLRTRSAELSQRYLGGQARPTSIRWVTNQNSRWGSCTPADGTIRISTRVKGMPGFVLDYVILHELAHLLSPGHGSDFWALLEGYPRLERARGYLEGVAATAGLDLSDGETDSGELGQAALDFGPSD</sequence>
<name>A0A502CRY0_9MICO</name>
<dbReference type="AlphaFoldDB" id="A0A502CRY0"/>
<dbReference type="RefSeq" id="WP_140741043.1">
    <property type="nucleotide sequence ID" value="NZ_RCZM01000004.1"/>
</dbReference>
<dbReference type="OrthoDB" id="9811177at2"/>
<dbReference type="PANTHER" id="PTHR30399">
    <property type="entry name" value="UNCHARACTERIZED PROTEIN YGJP"/>
    <property type="match status" value="1"/>
</dbReference>
<proteinExistence type="predicted"/>
<organism evidence="3 4">
    <name type="scientific">Pedococcus bigeumensis</name>
    <dbReference type="NCBI Taxonomy" id="433644"/>
    <lineage>
        <taxon>Bacteria</taxon>
        <taxon>Bacillati</taxon>
        <taxon>Actinomycetota</taxon>
        <taxon>Actinomycetes</taxon>
        <taxon>Micrococcales</taxon>
        <taxon>Intrasporangiaceae</taxon>
        <taxon>Pedococcus</taxon>
    </lineage>
</organism>
<keyword evidence="4" id="KW-1185">Reference proteome</keyword>
<feature type="region of interest" description="Disordered" evidence="1">
    <location>
        <begin position="168"/>
        <end position="189"/>
    </location>
</feature>
<dbReference type="Gene3D" id="3.30.2010.10">
    <property type="entry name" value="Metalloproteases ('zincins'), catalytic domain"/>
    <property type="match status" value="1"/>
</dbReference>